<dbReference type="Pfam" id="PF08447">
    <property type="entry name" value="PAS_3"/>
    <property type="match status" value="2"/>
</dbReference>
<keyword evidence="2" id="KW-1003">Cell membrane</keyword>
<dbReference type="GO" id="GO:0005886">
    <property type="term" value="C:plasma membrane"/>
    <property type="evidence" value="ECO:0007669"/>
    <property type="project" value="UniProtKB-SubCell"/>
</dbReference>
<dbReference type="Gene3D" id="1.10.287.950">
    <property type="entry name" value="Methyl-accepting chemotaxis protein"/>
    <property type="match status" value="1"/>
</dbReference>
<comment type="similarity">
    <text evidence="4">Belongs to the methyl-accepting chemotaxis (MCP) protein family.</text>
</comment>
<evidence type="ECO:0000259" key="7">
    <source>
        <dbReference type="PROSITE" id="PS50112"/>
    </source>
</evidence>
<evidence type="ECO:0000256" key="2">
    <source>
        <dbReference type="ARBA" id="ARBA00022519"/>
    </source>
</evidence>
<dbReference type="Proteomes" id="UP000184731">
    <property type="component" value="Chromosome"/>
</dbReference>
<keyword evidence="2" id="KW-0472">Membrane</keyword>
<dbReference type="STRING" id="1915309.AXG55_02800"/>
<dbReference type="InterPro" id="IPR000014">
    <property type="entry name" value="PAS"/>
</dbReference>
<reference evidence="10 11" key="1">
    <citation type="submission" date="2016-10" db="EMBL/GenBank/DDBJ databases">
        <title>Silvanigrella aquatica sp. nov., isolated from a freshwater lake located in the Black Forest, Germany, description of Silvanigrellaceae fam. nov., Silvanigrellales ord. nov., reclassification of the order Bdellovibrionales in the class Oligoflexia, reclassification of the families Bacteriovoracaceae and Halobacteriovoraceae in the new order Bacteriovoracales ord. nov., and reclassification of the family Pseudobacteriovoracaceae in the order Oligoflexiales.</title>
        <authorList>
            <person name="Hahn M.W."/>
            <person name="Schmidt J."/>
            <person name="Koll U."/>
            <person name="Rohde M."/>
            <person name="Verbag S."/>
            <person name="Pitt A."/>
            <person name="Nakai R."/>
            <person name="Naganuma T."/>
            <person name="Lang E."/>
        </authorList>
    </citation>
    <scope>NUCLEOTIDE SEQUENCE [LARGE SCALE GENOMIC DNA]</scope>
    <source>
        <strain evidence="10 11">MWH-Nonnen-W8red</strain>
    </source>
</reference>
<evidence type="ECO:0000313" key="11">
    <source>
        <dbReference type="Proteomes" id="UP000184731"/>
    </source>
</evidence>
<keyword evidence="3 5" id="KW-0807">Transducer</keyword>
<dbReference type="CDD" id="cd00130">
    <property type="entry name" value="PAS"/>
    <property type="match status" value="2"/>
</dbReference>
<feature type="domain" description="PAS" evidence="7">
    <location>
        <begin position="10"/>
        <end position="60"/>
    </location>
</feature>
<dbReference type="InterPro" id="IPR004089">
    <property type="entry name" value="MCPsignal_dom"/>
</dbReference>
<dbReference type="PROSITE" id="PS50112">
    <property type="entry name" value="PAS"/>
    <property type="match status" value="1"/>
</dbReference>
<feature type="domain" description="PAC" evidence="8">
    <location>
        <begin position="207"/>
        <end position="259"/>
    </location>
</feature>
<dbReference type="PROSITE" id="PS50111">
    <property type="entry name" value="CHEMOTAXIS_TRANSDUC_2"/>
    <property type="match status" value="1"/>
</dbReference>
<evidence type="ECO:0008006" key="12">
    <source>
        <dbReference type="Google" id="ProtNLM"/>
    </source>
</evidence>
<dbReference type="SMART" id="SM00283">
    <property type="entry name" value="MA"/>
    <property type="match status" value="1"/>
</dbReference>
<dbReference type="NCBIfam" id="TIGR00229">
    <property type="entry name" value="sensory_box"/>
    <property type="match status" value="2"/>
</dbReference>
<keyword evidence="11" id="KW-1185">Reference proteome</keyword>
<evidence type="ECO:0000259" key="9">
    <source>
        <dbReference type="PROSITE" id="PS50192"/>
    </source>
</evidence>
<organism evidence="10 11">
    <name type="scientific">Silvanigrella aquatica</name>
    <dbReference type="NCBI Taxonomy" id="1915309"/>
    <lineage>
        <taxon>Bacteria</taxon>
        <taxon>Pseudomonadati</taxon>
        <taxon>Bdellovibrionota</taxon>
        <taxon>Oligoflexia</taxon>
        <taxon>Silvanigrellales</taxon>
        <taxon>Silvanigrellaceae</taxon>
        <taxon>Silvanigrella</taxon>
    </lineage>
</organism>
<dbReference type="Pfam" id="PF00015">
    <property type="entry name" value="MCPsignal"/>
    <property type="match status" value="1"/>
</dbReference>
<dbReference type="KEGG" id="saqi:AXG55_02800"/>
<dbReference type="InterPro" id="IPR001610">
    <property type="entry name" value="PAC"/>
</dbReference>
<feature type="domain" description="PAC" evidence="8">
    <location>
        <begin position="89"/>
        <end position="141"/>
    </location>
</feature>
<dbReference type="PANTHER" id="PTHR32089">
    <property type="entry name" value="METHYL-ACCEPTING CHEMOTAXIS PROTEIN MCPB"/>
    <property type="match status" value="1"/>
</dbReference>
<dbReference type="Gene3D" id="3.30.450.20">
    <property type="entry name" value="PAS domain"/>
    <property type="match status" value="2"/>
</dbReference>
<dbReference type="GO" id="GO:0007165">
    <property type="term" value="P:signal transduction"/>
    <property type="evidence" value="ECO:0007669"/>
    <property type="project" value="UniProtKB-KW"/>
</dbReference>
<name>A0A1L4D4B2_9BACT</name>
<dbReference type="InterPro" id="IPR000700">
    <property type="entry name" value="PAS-assoc_C"/>
</dbReference>
<dbReference type="InterPro" id="IPR035965">
    <property type="entry name" value="PAS-like_dom_sf"/>
</dbReference>
<feature type="domain" description="Methyl-accepting transducer" evidence="6">
    <location>
        <begin position="264"/>
        <end position="507"/>
    </location>
</feature>
<keyword evidence="2" id="KW-0997">Cell inner membrane</keyword>
<evidence type="ECO:0000259" key="6">
    <source>
        <dbReference type="PROSITE" id="PS50111"/>
    </source>
</evidence>
<evidence type="ECO:0000256" key="3">
    <source>
        <dbReference type="ARBA" id="ARBA00023224"/>
    </source>
</evidence>
<dbReference type="InterPro" id="IPR013655">
    <property type="entry name" value="PAS_fold_3"/>
</dbReference>
<dbReference type="GO" id="GO:0006935">
    <property type="term" value="P:chemotaxis"/>
    <property type="evidence" value="ECO:0007669"/>
    <property type="project" value="InterPro"/>
</dbReference>
<dbReference type="AlphaFoldDB" id="A0A1L4D4B2"/>
<dbReference type="PROSITE" id="PS50192">
    <property type="entry name" value="T_SNARE"/>
    <property type="match status" value="1"/>
</dbReference>
<feature type="domain" description="T-SNARE coiled-coil homology" evidence="9">
    <location>
        <begin position="423"/>
        <end position="485"/>
    </location>
</feature>
<dbReference type="SMART" id="SM00086">
    <property type="entry name" value="PAC"/>
    <property type="match status" value="2"/>
</dbReference>
<dbReference type="EMBL" id="CP017834">
    <property type="protein sequence ID" value="APJ05051.1"/>
    <property type="molecule type" value="Genomic_DNA"/>
</dbReference>
<dbReference type="GO" id="GO:0004888">
    <property type="term" value="F:transmembrane signaling receptor activity"/>
    <property type="evidence" value="ECO:0007669"/>
    <property type="project" value="InterPro"/>
</dbReference>
<evidence type="ECO:0000259" key="8">
    <source>
        <dbReference type="PROSITE" id="PS50113"/>
    </source>
</evidence>
<dbReference type="PANTHER" id="PTHR32089:SF112">
    <property type="entry name" value="LYSOZYME-LIKE PROTEIN-RELATED"/>
    <property type="match status" value="1"/>
</dbReference>
<dbReference type="CDD" id="cd11386">
    <property type="entry name" value="MCP_signal"/>
    <property type="match status" value="1"/>
</dbReference>
<proteinExistence type="inferred from homology"/>
<evidence type="ECO:0000256" key="4">
    <source>
        <dbReference type="ARBA" id="ARBA00029447"/>
    </source>
</evidence>
<dbReference type="PRINTS" id="PR00260">
    <property type="entry name" value="CHEMTRNSDUCR"/>
</dbReference>
<evidence type="ECO:0000313" key="10">
    <source>
        <dbReference type="EMBL" id="APJ05051.1"/>
    </source>
</evidence>
<dbReference type="InterPro" id="IPR004090">
    <property type="entry name" value="Chemotax_Me-accpt_rcpt"/>
</dbReference>
<dbReference type="SUPFAM" id="SSF55785">
    <property type="entry name" value="PYP-like sensor domain (PAS domain)"/>
    <property type="match status" value="2"/>
</dbReference>
<protein>
    <recommendedName>
        <fullName evidence="12">Chemotaxis protein</fullName>
    </recommendedName>
</protein>
<accession>A0A1L4D4B2</accession>
<evidence type="ECO:0000256" key="1">
    <source>
        <dbReference type="ARBA" id="ARBA00004429"/>
    </source>
</evidence>
<dbReference type="SUPFAM" id="SSF58104">
    <property type="entry name" value="Methyl-accepting chemotaxis protein (MCP) signaling domain"/>
    <property type="match status" value="1"/>
</dbReference>
<comment type="subcellular location">
    <subcellularLocation>
        <location evidence="1">Cell inner membrane</location>
        <topology evidence="1">Multi-pass membrane protein</topology>
    </subcellularLocation>
</comment>
<gene>
    <name evidence="10" type="ORF">AXG55_02800</name>
</gene>
<sequence>MKEAVDSNLTEDQVRELLAQIAAINKTQAIIEFGLDGIIHSANDNFLNVMGYSLDEVKGKHHRIFCESSYTNSSEYRLFWEKLNCGEFDAGEYKRIGKGGKEIYISASYNPIFDLNGRPYKIIKYASDVSKQKLKDQELNALSKTQAVINFNLDGTIADANNNFLSTMGYRIDEIKGKHHSMFCDPAYTSNPEYRDFWNKLNNGQFIMGQYQRFAKGNREVWLQASYNPVFDLDGKVFKVVKYATEITKEKKESLELIKTLGDTAFQLGAASEELAVTASQLADNAKKTTQQSISASAASEEVSKGVQSVATNTEEMAASIKEISKNTTSGSDKTKQSMKRAKETNALVTQLGVESKEIGTVIKTISSIAQQTNLLALNATIEAARAGDAGRGFAVVANEVKELAKQTAKATEDISAKIGTIQQSTSNAVSAIEDISKAVEEINTITVTIASAIEEQAATTNEVSRVVSESSKAVEGISISIKNVSESASQSSSGASQLQDAAKGLSQLASKLSELVTRLQKN</sequence>
<dbReference type="InterPro" id="IPR000727">
    <property type="entry name" value="T_SNARE_dom"/>
</dbReference>
<dbReference type="PROSITE" id="PS50113">
    <property type="entry name" value="PAC"/>
    <property type="match status" value="2"/>
</dbReference>
<evidence type="ECO:0000256" key="5">
    <source>
        <dbReference type="PROSITE-ProRule" id="PRU00284"/>
    </source>
</evidence>